<gene>
    <name evidence="5" type="ORF">LCGC14_0126510</name>
</gene>
<dbReference type="Gene3D" id="1.10.10.60">
    <property type="entry name" value="Homeodomain-like"/>
    <property type="match status" value="1"/>
</dbReference>
<dbReference type="SUPFAM" id="SSF48498">
    <property type="entry name" value="Tetracyclin repressor-like, C-terminal domain"/>
    <property type="match status" value="1"/>
</dbReference>
<dbReference type="Pfam" id="PF00440">
    <property type="entry name" value="TetR_N"/>
    <property type="match status" value="1"/>
</dbReference>
<keyword evidence="3" id="KW-0804">Transcription</keyword>
<evidence type="ECO:0000256" key="1">
    <source>
        <dbReference type="ARBA" id="ARBA00023015"/>
    </source>
</evidence>
<protein>
    <recommendedName>
        <fullName evidence="4">HTH tetR-type domain-containing protein</fullName>
    </recommendedName>
</protein>
<dbReference type="PANTHER" id="PTHR30055">
    <property type="entry name" value="HTH-TYPE TRANSCRIPTIONAL REGULATOR RUTR"/>
    <property type="match status" value="1"/>
</dbReference>
<reference evidence="5" key="1">
    <citation type="journal article" date="2015" name="Nature">
        <title>Complex archaea that bridge the gap between prokaryotes and eukaryotes.</title>
        <authorList>
            <person name="Spang A."/>
            <person name="Saw J.H."/>
            <person name="Jorgensen S.L."/>
            <person name="Zaremba-Niedzwiedzka K."/>
            <person name="Martijn J."/>
            <person name="Lind A.E."/>
            <person name="van Eijk R."/>
            <person name="Schleper C."/>
            <person name="Guy L."/>
            <person name="Ettema T.J."/>
        </authorList>
    </citation>
    <scope>NUCLEOTIDE SEQUENCE</scope>
</reference>
<evidence type="ECO:0000313" key="5">
    <source>
        <dbReference type="EMBL" id="KKO00560.1"/>
    </source>
</evidence>
<keyword evidence="1" id="KW-0805">Transcription regulation</keyword>
<dbReference type="AlphaFoldDB" id="A0A0F9V984"/>
<dbReference type="EMBL" id="LAZR01000040">
    <property type="protein sequence ID" value="KKO00560.1"/>
    <property type="molecule type" value="Genomic_DNA"/>
</dbReference>
<dbReference type="InterPro" id="IPR001647">
    <property type="entry name" value="HTH_TetR"/>
</dbReference>
<evidence type="ECO:0000259" key="4">
    <source>
        <dbReference type="PROSITE" id="PS50977"/>
    </source>
</evidence>
<comment type="caution">
    <text evidence="5">The sequence shown here is derived from an EMBL/GenBank/DDBJ whole genome shotgun (WGS) entry which is preliminary data.</text>
</comment>
<accession>A0A0F9V984</accession>
<dbReference type="Gene3D" id="1.10.357.10">
    <property type="entry name" value="Tetracycline Repressor, domain 2"/>
    <property type="match status" value="1"/>
</dbReference>
<dbReference type="GO" id="GO:0000976">
    <property type="term" value="F:transcription cis-regulatory region binding"/>
    <property type="evidence" value="ECO:0007669"/>
    <property type="project" value="TreeGrafter"/>
</dbReference>
<organism evidence="5">
    <name type="scientific">marine sediment metagenome</name>
    <dbReference type="NCBI Taxonomy" id="412755"/>
    <lineage>
        <taxon>unclassified sequences</taxon>
        <taxon>metagenomes</taxon>
        <taxon>ecological metagenomes</taxon>
    </lineage>
</organism>
<keyword evidence="2" id="KW-0238">DNA-binding</keyword>
<dbReference type="PRINTS" id="PR00455">
    <property type="entry name" value="HTHTETR"/>
</dbReference>
<feature type="domain" description="HTH tetR-type" evidence="4">
    <location>
        <begin position="18"/>
        <end position="78"/>
    </location>
</feature>
<proteinExistence type="predicted"/>
<dbReference type="SUPFAM" id="SSF46689">
    <property type="entry name" value="Homeodomain-like"/>
    <property type="match status" value="1"/>
</dbReference>
<dbReference type="InterPro" id="IPR036271">
    <property type="entry name" value="Tet_transcr_reg_TetR-rel_C_sf"/>
</dbReference>
<dbReference type="InterPro" id="IPR009057">
    <property type="entry name" value="Homeodomain-like_sf"/>
</dbReference>
<dbReference type="GO" id="GO:0003700">
    <property type="term" value="F:DNA-binding transcription factor activity"/>
    <property type="evidence" value="ECO:0007669"/>
    <property type="project" value="TreeGrafter"/>
</dbReference>
<dbReference type="PANTHER" id="PTHR30055:SF234">
    <property type="entry name" value="HTH-TYPE TRANSCRIPTIONAL REGULATOR BETI"/>
    <property type="match status" value="1"/>
</dbReference>
<evidence type="ECO:0000256" key="2">
    <source>
        <dbReference type="ARBA" id="ARBA00023125"/>
    </source>
</evidence>
<dbReference type="PROSITE" id="PS50977">
    <property type="entry name" value="HTH_TETR_2"/>
    <property type="match status" value="1"/>
</dbReference>
<sequence>MSTTTSDGHTKRKRKSADQRRGDILAAAGGIFAEHGFHHADMQLIADCAGVGKGTVYRFFATKDDLFRATIDDAVCRLTAQVDSAIEGIDDSYQVLRTCFKSYMAYFQQYPEVVDLFIHEQAELRGKSKPLYFVYSDARRNNWQAICQNLIDSGRCRINDSQLMLDAISNLAYGSVLVNRISGRNACLDEMADGLLDLLFKGILEAP</sequence>
<evidence type="ECO:0000256" key="3">
    <source>
        <dbReference type="ARBA" id="ARBA00023163"/>
    </source>
</evidence>
<name>A0A0F9V984_9ZZZZ</name>
<dbReference type="InterPro" id="IPR050109">
    <property type="entry name" value="HTH-type_TetR-like_transc_reg"/>
</dbReference>